<dbReference type="KEGG" id="dra:DR_B0003"/>
<dbReference type="PIR" id="C75618">
    <property type="entry name" value="C75618"/>
</dbReference>
<dbReference type="GeneID" id="69519256"/>
<dbReference type="PATRIC" id="fig|243230.17.peg.2"/>
<proteinExistence type="predicted"/>
<gene>
    <name evidence="1" type="ordered locus">DR_B0003</name>
</gene>
<name>Q9RZV7_DEIRA</name>
<dbReference type="RefSeq" id="WP_010884039.1">
    <property type="nucleotide sequence ID" value="NC_000958.1"/>
</dbReference>
<evidence type="ECO:0000313" key="2">
    <source>
        <dbReference type="Proteomes" id="UP000002524"/>
    </source>
</evidence>
<dbReference type="Proteomes" id="UP000002524">
    <property type="component" value="Plasmid MP1"/>
</dbReference>
<geneLocation type="plasmid" evidence="2">
    <name>megaplasmid MP1</name>
</geneLocation>
<protein>
    <submittedName>
        <fullName evidence="1">Uncharacterized protein</fullName>
    </submittedName>
</protein>
<evidence type="ECO:0000313" key="1">
    <source>
        <dbReference type="EMBL" id="AAF12623.1"/>
    </source>
</evidence>
<organism evidence="1 2">
    <name type="scientific">Deinococcus radiodurans (strain ATCC 13939 / DSM 20539 / JCM 16871 / CCUG 27074 / LMG 4051 / NBRC 15346 / NCIMB 9279 / VKM B-1422 / R1)</name>
    <dbReference type="NCBI Taxonomy" id="243230"/>
    <lineage>
        <taxon>Bacteria</taxon>
        <taxon>Thermotogati</taxon>
        <taxon>Deinococcota</taxon>
        <taxon>Deinococci</taxon>
        <taxon>Deinococcales</taxon>
        <taxon>Deinococcaceae</taxon>
        <taxon>Deinococcus</taxon>
    </lineage>
</organism>
<sequence length="497" mass="56161">MTEPALWLQTGTATARRAGLLHLTQETAALTNISQYRVLVLSPDESQVSRLQVDLHRQQLPYLVKTAKRFLNDLTFKGLGTVQQTRELLNSFKIEKARTGQWSGKAQFYFEHRELAKRVKLALQPEHKVPIKDLLQDLQNLLRHPEWITDLCDPTLLKAATCLNPKVGTSPLRVKAGIDLIAILDYHLLSPEQQFLFAALTQAPSSWPLPRLIISSNGGYWLGAHMQWQPRLESVALPKAVQPHPELRALLNQFEKADSICDERQAEQDIRSRPATDQDAFTLTLLNAAQTAAEWRKILTRPIQAALEKNRQVTVLHTEESVKTALTEAFPDWAPEAQRANAAIEAHLRFWCGISGPQGGHPLANLLPRDERGYHFDEAWNLRRSREESQEYSLFLNDEETFLRQESTGALLKAAGLPAPPFDLPEEPYRALGVMISRRLSAQVNVLPAEQMTELCDDVFFILRGEPVSKALVQGLNHSLHHFHLIHLRDPCASSQH</sequence>
<accession>Q9RZV7</accession>
<reference evidence="1 2" key="1">
    <citation type="journal article" date="1999" name="Science">
        <title>Genome sequence of the radioresistant bacterium Deinococcus radiodurans R1.</title>
        <authorList>
            <person name="White O."/>
            <person name="Eisen J.A."/>
            <person name="Heidelberg J.F."/>
            <person name="Hickey E.K."/>
            <person name="Peterson J.D."/>
            <person name="Dodson R.J."/>
            <person name="Haft D.H."/>
            <person name="Gwinn M.L."/>
            <person name="Nelson W.C."/>
            <person name="Richardson D.L."/>
            <person name="Moffat K.S."/>
            <person name="Qin H."/>
            <person name="Jiang L."/>
            <person name="Pamphile W."/>
            <person name="Crosby M."/>
            <person name="Shen M."/>
            <person name="Vamathevan J.J."/>
            <person name="Lam P."/>
            <person name="McDonald L."/>
            <person name="Utterback T."/>
            <person name="Zalewski C."/>
            <person name="Makarova K.S."/>
            <person name="Aravind L."/>
            <person name="Daly M.J."/>
            <person name="Minton K.W."/>
            <person name="Fleischmann R.D."/>
            <person name="Ketchum K.A."/>
            <person name="Nelson K.E."/>
            <person name="Salzberg S."/>
            <person name="Smith H.O."/>
            <person name="Venter J.C."/>
            <person name="Fraser C.M."/>
        </authorList>
    </citation>
    <scope>NUCLEOTIDE SEQUENCE [LARGE SCALE GENOMIC DNA]</scope>
    <source>
        <strain evidence="2">ATCC 13939 / DSM 20539 / JCM 16871 / LMG 4051 / NBRC 15346 / NCIMB 9279 / R1 / VKM B-1422</strain>
    </source>
</reference>
<dbReference type="EnsemblBacteria" id="AAF12623">
    <property type="protein sequence ID" value="AAF12623"/>
    <property type="gene ID" value="DR_B0003"/>
</dbReference>
<keyword evidence="1" id="KW-0614">Plasmid</keyword>
<keyword evidence="2" id="KW-1185">Reference proteome</keyword>
<dbReference type="InParanoid" id="Q9RZV7"/>
<dbReference type="HOGENOM" id="CLU_548275_0_0_0"/>
<dbReference type="AlphaFoldDB" id="Q9RZV7"/>
<dbReference type="EMBL" id="AE001826">
    <property type="protein sequence ID" value="AAF12623.1"/>
    <property type="molecule type" value="Genomic_DNA"/>
</dbReference>